<reference evidence="3 4" key="1">
    <citation type="submission" date="2019-09" db="EMBL/GenBank/DDBJ databases">
        <title>The hologenome of the rock-dwelling lichen Lasallia pustulata.</title>
        <authorList>
            <person name="Greshake Tzovaras B."/>
            <person name="Segers F."/>
            <person name="Bicker A."/>
            <person name="Dal Grande F."/>
            <person name="Otte J."/>
            <person name="Hankeln T."/>
            <person name="Schmitt I."/>
            <person name="Ebersberger I."/>
        </authorList>
    </citation>
    <scope>NUCLEOTIDE SEQUENCE [LARGE SCALE GENOMIC DNA]</scope>
    <source>
        <strain evidence="3">A1-1</strain>
    </source>
</reference>
<dbReference type="Pfam" id="PF25534">
    <property type="entry name" value="DUF7918"/>
    <property type="match status" value="1"/>
</dbReference>
<organism evidence="3 4">
    <name type="scientific">Lasallia pustulata</name>
    <dbReference type="NCBI Taxonomy" id="136370"/>
    <lineage>
        <taxon>Eukaryota</taxon>
        <taxon>Fungi</taxon>
        <taxon>Dikarya</taxon>
        <taxon>Ascomycota</taxon>
        <taxon>Pezizomycotina</taxon>
        <taxon>Lecanoromycetes</taxon>
        <taxon>OSLEUM clade</taxon>
        <taxon>Umbilicariomycetidae</taxon>
        <taxon>Umbilicariales</taxon>
        <taxon>Umbilicariaceae</taxon>
        <taxon>Lasallia</taxon>
    </lineage>
</organism>
<comment type="caution">
    <text evidence="3">The sequence shown here is derived from an EMBL/GenBank/DDBJ whole genome shotgun (WGS) entry which is preliminary data.</text>
</comment>
<accession>A0A5M8PK14</accession>
<dbReference type="PANTHER" id="PTHR36223:SF1">
    <property type="entry name" value="TRANSCRIPTION ELONGATION FACTOR EAF N-TERMINAL DOMAIN-CONTAINING PROTEIN"/>
    <property type="match status" value="1"/>
</dbReference>
<dbReference type="OrthoDB" id="3364132at2759"/>
<dbReference type="InterPro" id="IPR057678">
    <property type="entry name" value="DUF7918"/>
</dbReference>
<feature type="region of interest" description="Disordered" evidence="1">
    <location>
        <begin position="238"/>
        <end position="267"/>
    </location>
</feature>
<evidence type="ECO:0000313" key="3">
    <source>
        <dbReference type="EMBL" id="KAA6409208.1"/>
    </source>
</evidence>
<dbReference type="Proteomes" id="UP000324767">
    <property type="component" value="Unassembled WGS sequence"/>
</dbReference>
<sequence>MASLQGINVEIISGGVPLQCYDDHDQATNRESGEARKYIAAVTDAKFAVAFHLTKEFHFRNCDGIKIAYVLDGDSIGNSFVKQTTFMGENRNYKGACGAHKVFCATSRTWRRADWSFGKLNIQEATDVSISPEQLKHLGSITINIQRVMRQKFPVPIKEFKTFHKRIESVPEKLLKGQAISNSVSLVTGAATSTPKPIKWEYVPISGPLGAAMEFTFLYRSKHALQILGCIPRTPSPDLSLEPLSPNRATQSTAPKLDPTLDPSERDRKVSALKAQLAFLERSGNANIKSESTPSASVTSDAPARLTSFKREYDGVELVGERKRCRLSGRIETVDLTDG</sequence>
<gene>
    <name evidence="3" type="ORF">FRX48_06761</name>
</gene>
<evidence type="ECO:0000259" key="2">
    <source>
        <dbReference type="Pfam" id="PF25534"/>
    </source>
</evidence>
<dbReference type="AlphaFoldDB" id="A0A5M8PK14"/>
<name>A0A5M8PK14_9LECA</name>
<feature type="domain" description="DUF7918" evidence="2">
    <location>
        <begin position="6"/>
        <end position="234"/>
    </location>
</feature>
<protein>
    <recommendedName>
        <fullName evidence="2">DUF7918 domain-containing protein</fullName>
    </recommendedName>
</protein>
<dbReference type="EMBL" id="VXIT01000011">
    <property type="protein sequence ID" value="KAA6409208.1"/>
    <property type="molecule type" value="Genomic_DNA"/>
</dbReference>
<proteinExistence type="predicted"/>
<dbReference type="PANTHER" id="PTHR36223">
    <property type="entry name" value="BETA-LACTAMASE-TYPE TRANSPEPTIDASE FOLD DOMAIN CONTAINING PROTEIN"/>
    <property type="match status" value="1"/>
</dbReference>
<evidence type="ECO:0000256" key="1">
    <source>
        <dbReference type="SAM" id="MobiDB-lite"/>
    </source>
</evidence>
<evidence type="ECO:0000313" key="4">
    <source>
        <dbReference type="Proteomes" id="UP000324767"/>
    </source>
</evidence>